<reference evidence="1 2" key="1">
    <citation type="journal article" date="2021" name="Nat. Plants">
        <title>The Taxus genome provides insights into paclitaxel biosynthesis.</title>
        <authorList>
            <person name="Xiong X."/>
            <person name="Gou J."/>
            <person name="Liao Q."/>
            <person name="Li Y."/>
            <person name="Zhou Q."/>
            <person name="Bi G."/>
            <person name="Li C."/>
            <person name="Du R."/>
            <person name="Wang X."/>
            <person name="Sun T."/>
            <person name="Guo L."/>
            <person name="Liang H."/>
            <person name="Lu P."/>
            <person name="Wu Y."/>
            <person name="Zhang Z."/>
            <person name="Ro D.K."/>
            <person name="Shang Y."/>
            <person name="Huang S."/>
            <person name="Yan J."/>
        </authorList>
    </citation>
    <scope>NUCLEOTIDE SEQUENCE [LARGE SCALE GENOMIC DNA]</scope>
    <source>
        <strain evidence="1">Ta-2019</strain>
    </source>
</reference>
<sequence>SKIMQDAMIQISNGRRKGKEGAALRWGWLTIAAVGEGPMGEGRRLEFVVAGRLGGQPHGRTGCEGGLRQTTTGPWQFGEGESNLEETQSFIKRVQRFENVSAEALCWLLNARSHNFLLPINSMQQTEQMPYVTPIIYK</sequence>
<comment type="caution">
    <text evidence="1">The sequence shown here is derived from an EMBL/GenBank/DDBJ whole genome shotgun (WGS) entry which is preliminary data.</text>
</comment>
<dbReference type="EMBL" id="JAHRHJ020000002">
    <property type="protein sequence ID" value="KAH9325262.1"/>
    <property type="molecule type" value="Genomic_DNA"/>
</dbReference>
<name>A0AA38GNS5_TAXCH</name>
<gene>
    <name evidence="1" type="ORF">KI387_005440</name>
</gene>
<organism evidence="1 2">
    <name type="scientific">Taxus chinensis</name>
    <name type="common">Chinese yew</name>
    <name type="synonym">Taxus wallichiana var. chinensis</name>
    <dbReference type="NCBI Taxonomy" id="29808"/>
    <lineage>
        <taxon>Eukaryota</taxon>
        <taxon>Viridiplantae</taxon>
        <taxon>Streptophyta</taxon>
        <taxon>Embryophyta</taxon>
        <taxon>Tracheophyta</taxon>
        <taxon>Spermatophyta</taxon>
        <taxon>Pinopsida</taxon>
        <taxon>Pinidae</taxon>
        <taxon>Conifers II</taxon>
        <taxon>Cupressales</taxon>
        <taxon>Taxaceae</taxon>
        <taxon>Taxus</taxon>
    </lineage>
</organism>
<keyword evidence="2" id="KW-1185">Reference proteome</keyword>
<evidence type="ECO:0000313" key="2">
    <source>
        <dbReference type="Proteomes" id="UP000824469"/>
    </source>
</evidence>
<protein>
    <submittedName>
        <fullName evidence="1">Uncharacterized protein</fullName>
    </submittedName>
</protein>
<feature type="non-terminal residue" evidence="1">
    <location>
        <position position="1"/>
    </location>
</feature>
<dbReference type="AlphaFoldDB" id="A0AA38GNS5"/>
<evidence type="ECO:0000313" key="1">
    <source>
        <dbReference type="EMBL" id="KAH9325262.1"/>
    </source>
</evidence>
<feature type="non-terminal residue" evidence="1">
    <location>
        <position position="138"/>
    </location>
</feature>
<dbReference type="Proteomes" id="UP000824469">
    <property type="component" value="Unassembled WGS sequence"/>
</dbReference>
<accession>A0AA38GNS5</accession>
<proteinExistence type="predicted"/>